<dbReference type="Proteomes" id="UP000001312">
    <property type="component" value="Unassembled WGS sequence"/>
</dbReference>
<keyword evidence="2" id="KW-1185">Reference proteome</keyword>
<accession>A7F0E1</accession>
<evidence type="ECO:0000313" key="1">
    <source>
        <dbReference type="EMBL" id="EDN95183.1"/>
    </source>
</evidence>
<dbReference type="InParanoid" id="A7F0E1"/>
<protein>
    <submittedName>
        <fullName evidence="1">Uncharacterized protein</fullName>
    </submittedName>
</protein>
<dbReference type="RefSeq" id="XP_001587818.1">
    <property type="nucleotide sequence ID" value="XM_001587768.1"/>
</dbReference>
<sequence length="101" mass="11740">MFQTPTPYPFLFSSTANVIKTFVVASREFCTVRAIKNPPSFRIVDSESNNKHAAWESLYKIQQERRWTASVLAYFHTRDDPRGQIWGLQPEVMDRSVLDLC</sequence>
<dbReference type="HOGENOM" id="CLU_2293390_0_0_1"/>
<name>A7F0E1_SCLS1</name>
<reference evidence="2" key="1">
    <citation type="journal article" date="2011" name="PLoS Genet.">
        <title>Genomic analysis of the necrotrophic fungal pathogens Sclerotinia sclerotiorum and Botrytis cinerea.</title>
        <authorList>
            <person name="Amselem J."/>
            <person name="Cuomo C.A."/>
            <person name="van Kan J.A."/>
            <person name="Viaud M."/>
            <person name="Benito E.P."/>
            <person name="Couloux A."/>
            <person name="Coutinho P.M."/>
            <person name="de Vries R.P."/>
            <person name="Dyer P.S."/>
            <person name="Fillinger S."/>
            <person name="Fournier E."/>
            <person name="Gout L."/>
            <person name="Hahn M."/>
            <person name="Kohn L."/>
            <person name="Lapalu N."/>
            <person name="Plummer K.M."/>
            <person name="Pradier J.M."/>
            <person name="Quevillon E."/>
            <person name="Sharon A."/>
            <person name="Simon A."/>
            <person name="ten Have A."/>
            <person name="Tudzynski B."/>
            <person name="Tudzynski P."/>
            <person name="Wincker P."/>
            <person name="Andrew M."/>
            <person name="Anthouard V."/>
            <person name="Beever R.E."/>
            <person name="Beffa R."/>
            <person name="Benoit I."/>
            <person name="Bouzid O."/>
            <person name="Brault B."/>
            <person name="Chen Z."/>
            <person name="Choquer M."/>
            <person name="Collemare J."/>
            <person name="Cotton P."/>
            <person name="Danchin E.G."/>
            <person name="Da Silva C."/>
            <person name="Gautier A."/>
            <person name="Giraud C."/>
            <person name="Giraud T."/>
            <person name="Gonzalez C."/>
            <person name="Grossetete S."/>
            <person name="Guldener U."/>
            <person name="Henrissat B."/>
            <person name="Howlett B.J."/>
            <person name="Kodira C."/>
            <person name="Kretschmer M."/>
            <person name="Lappartient A."/>
            <person name="Leroch M."/>
            <person name="Levis C."/>
            <person name="Mauceli E."/>
            <person name="Neuveglise C."/>
            <person name="Oeser B."/>
            <person name="Pearson M."/>
            <person name="Poulain J."/>
            <person name="Poussereau N."/>
            <person name="Quesneville H."/>
            <person name="Rascle C."/>
            <person name="Schumacher J."/>
            <person name="Segurens B."/>
            <person name="Sexton A."/>
            <person name="Silva E."/>
            <person name="Sirven C."/>
            <person name="Soanes D.M."/>
            <person name="Talbot N.J."/>
            <person name="Templeton M."/>
            <person name="Yandava C."/>
            <person name="Yarden O."/>
            <person name="Zeng Q."/>
            <person name="Rollins J.A."/>
            <person name="Lebrun M.H."/>
            <person name="Dickman M."/>
        </authorList>
    </citation>
    <scope>NUCLEOTIDE SEQUENCE [LARGE SCALE GENOMIC DNA]</scope>
    <source>
        <strain evidence="2">ATCC 18683 / 1980 / Ss-1</strain>
    </source>
</reference>
<gene>
    <name evidence="1" type="ORF">SS1G_11058</name>
</gene>
<evidence type="ECO:0000313" key="2">
    <source>
        <dbReference type="Proteomes" id="UP000001312"/>
    </source>
</evidence>
<proteinExistence type="predicted"/>
<dbReference type="AlphaFoldDB" id="A7F0E1"/>
<dbReference type="GeneID" id="5484120"/>
<dbReference type="EMBL" id="CH476637">
    <property type="protein sequence ID" value="EDN95183.1"/>
    <property type="molecule type" value="Genomic_DNA"/>
</dbReference>
<organism evidence="1 2">
    <name type="scientific">Sclerotinia sclerotiorum (strain ATCC 18683 / 1980 / Ss-1)</name>
    <name type="common">White mold</name>
    <name type="synonym">Whetzelinia sclerotiorum</name>
    <dbReference type="NCBI Taxonomy" id="665079"/>
    <lineage>
        <taxon>Eukaryota</taxon>
        <taxon>Fungi</taxon>
        <taxon>Dikarya</taxon>
        <taxon>Ascomycota</taxon>
        <taxon>Pezizomycotina</taxon>
        <taxon>Leotiomycetes</taxon>
        <taxon>Helotiales</taxon>
        <taxon>Sclerotiniaceae</taxon>
        <taxon>Sclerotinia</taxon>
    </lineage>
</organism>
<dbReference type="KEGG" id="ssl:SS1G_11058"/>